<evidence type="ECO:0000313" key="2">
    <source>
        <dbReference type="Proteomes" id="UP001168877"/>
    </source>
</evidence>
<reference evidence="1" key="1">
    <citation type="journal article" date="2022" name="Plant J.">
        <title>Strategies of tolerance reflected in two North American maple genomes.</title>
        <authorList>
            <person name="McEvoy S.L."/>
            <person name="Sezen U.U."/>
            <person name="Trouern-Trend A."/>
            <person name="McMahon S.M."/>
            <person name="Schaberg P.G."/>
            <person name="Yang J."/>
            <person name="Wegrzyn J.L."/>
            <person name="Swenson N.G."/>
        </authorList>
    </citation>
    <scope>NUCLEOTIDE SEQUENCE</scope>
    <source>
        <strain evidence="1">NS2018</strain>
    </source>
</reference>
<organism evidence="1 2">
    <name type="scientific">Acer saccharum</name>
    <name type="common">Sugar maple</name>
    <dbReference type="NCBI Taxonomy" id="4024"/>
    <lineage>
        <taxon>Eukaryota</taxon>
        <taxon>Viridiplantae</taxon>
        <taxon>Streptophyta</taxon>
        <taxon>Embryophyta</taxon>
        <taxon>Tracheophyta</taxon>
        <taxon>Spermatophyta</taxon>
        <taxon>Magnoliopsida</taxon>
        <taxon>eudicotyledons</taxon>
        <taxon>Gunneridae</taxon>
        <taxon>Pentapetalae</taxon>
        <taxon>rosids</taxon>
        <taxon>malvids</taxon>
        <taxon>Sapindales</taxon>
        <taxon>Sapindaceae</taxon>
        <taxon>Hippocastanoideae</taxon>
        <taxon>Acereae</taxon>
        <taxon>Acer</taxon>
    </lineage>
</organism>
<dbReference type="AlphaFoldDB" id="A0AA39WC04"/>
<dbReference type="InterPro" id="IPR053098">
    <property type="entry name" value="Petuviruses_polyprotein"/>
</dbReference>
<sequence length="407" mass="45700">MANTTTTPSAATLIPNRLSSSLSLPPSTIQRTHSNRIQDLVEYTHIPASAQINETTFPLLNPYNIFKRNKSLATRLTRLVHTRPLPIKEYVQSTGLDKCLIPSSPSEQYITLIIDQNMIDQWIRKGYSHLHIGAVRIILSLHGRKGLPVTARLALLNTIYTQYEHAVVGTCLSTLHAGSISLTYYPNFNISLRNQNLHQCLKIQVQILGAPMQANSYMATLHHQFAYRLQDHALDLPLPGHNGDTIFIKAEREDEVPTILQIPKQLSREKLTEIMPLEWLTNYEKIFQDEAPVIVTDTTYVPQSDGSIKTIYKPLTGSKASSSSETPSIFQALMIQPVITKTDIPIHSFEADGSPIYTDKIRGHFIRDVDPNMCDADCVGKNTLVHAAEARLKIDLVVLKIFPFYEP</sequence>
<comment type="caution">
    <text evidence="1">The sequence shown here is derived from an EMBL/GenBank/DDBJ whole genome shotgun (WGS) entry which is preliminary data.</text>
</comment>
<dbReference type="PANTHER" id="PTHR48435:SF1">
    <property type="entry name" value="POLYPROTEIN"/>
    <property type="match status" value="1"/>
</dbReference>
<dbReference type="InterPro" id="IPR028919">
    <property type="entry name" value="Viral_movement"/>
</dbReference>
<dbReference type="Proteomes" id="UP001168877">
    <property type="component" value="Unassembled WGS sequence"/>
</dbReference>
<keyword evidence="2" id="KW-1185">Reference proteome</keyword>
<evidence type="ECO:0008006" key="3">
    <source>
        <dbReference type="Google" id="ProtNLM"/>
    </source>
</evidence>
<dbReference type="PANTHER" id="PTHR48435">
    <property type="entry name" value="POLYPROTEIN"/>
    <property type="match status" value="1"/>
</dbReference>
<reference evidence="1" key="2">
    <citation type="submission" date="2023-06" db="EMBL/GenBank/DDBJ databases">
        <authorList>
            <person name="Swenson N.G."/>
            <person name="Wegrzyn J.L."/>
            <person name="Mcevoy S.L."/>
        </authorList>
    </citation>
    <scope>NUCLEOTIDE SEQUENCE</scope>
    <source>
        <strain evidence="1">NS2018</strain>
        <tissue evidence="1">Leaf</tissue>
    </source>
</reference>
<dbReference type="Pfam" id="PF01107">
    <property type="entry name" value="MP"/>
    <property type="match status" value="1"/>
</dbReference>
<evidence type="ECO:0000313" key="1">
    <source>
        <dbReference type="EMBL" id="KAK0608936.1"/>
    </source>
</evidence>
<gene>
    <name evidence="1" type="ORF">LWI29_038393</name>
</gene>
<accession>A0AA39WC04</accession>
<dbReference type="EMBL" id="JAUESC010000001">
    <property type="protein sequence ID" value="KAK0608936.1"/>
    <property type="molecule type" value="Genomic_DNA"/>
</dbReference>
<protein>
    <recommendedName>
        <fullName evidence="3">Polyprotein</fullName>
    </recommendedName>
</protein>
<name>A0AA39WC04_ACESA</name>
<proteinExistence type="predicted"/>